<reference evidence="1 2" key="1">
    <citation type="submission" date="2024-07" db="EMBL/GenBank/DDBJ databases">
        <title>Section-level genome sequencing and comparative genomics of Aspergillus sections Usti and Cavernicolus.</title>
        <authorList>
            <consortium name="Lawrence Berkeley National Laboratory"/>
            <person name="Nybo J.L."/>
            <person name="Vesth T.C."/>
            <person name="Theobald S."/>
            <person name="Frisvad J.C."/>
            <person name="Larsen T.O."/>
            <person name="Kjaerboelling I."/>
            <person name="Rothschild-Mancinelli K."/>
            <person name="Lyhne E.K."/>
            <person name="Kogle M.E."/>
            <person name="Barry K."/>
            <person name="Clum A."/>
            <person name="Na H."/>
            <person name="Ledsgaard L."/>
            <person name="Lin J."/>
            <person name="Lipzen A."/>
            <person name="Kuo A."/>
            <person name="Riley R."/>
            <person name="Mondo S."/>
            <person name="LaButti K."/>
            <person name="Haridas S."/>
            <person name="Pangalinan J."/>
            <person name="Salamov A.A."/>
            <person name="Simmons B.A."/>
            <person name="Magnuson J.K."/>
            <person name="Chen J."/>
            <person name="Drula E."/>
            <person name="Henrissat B."/>
            <person name="Wiebenga A."/>
            <person name="Lubbers R.J."/>
            <person name="Gomes A.C."/>
            <person name="Makela M.R."/>
            <person name="Stajich J."/>
            <person name="Grigoriev I.V."/>
            <person name="Mortensen U.H."/>
            <person name="De vries R.P."/>
            <person name="Baker S.E."/>
            <person name="Andersen M.R."/>
        </authorList>
    </citation>
    <scope>NUCLEOTIDE SEQUENCE [LARGE SCALE GENOMIC DNA]</scope>
    <source>
        <strain evidence="1 2">CBS 600.67</strain>
    </source>
</reference>
<proteinExistence type="predicted"/>
<name>A0ABR4HLX9_9EURO</name>
<organism evidence="1 2">
    <name type="scientific">Aspergillus cavernicola</name>
    <dbReference type="NCBI Taxonomy" id="176166"/>
    <lineage>
        <taxon>Eukaryota</taxon>
        <taxon>Fungi</taxon>
        <taxon>Dikarya</taxon>
        <taxon>Ascomycota</taxon>
        <taxon>Pezizomycotina</taxon>
        <taxon>Eurotiomycetes</taxon>
        <taxon>Eurotiomycetidae</taxon>
        <taxon>Eurotiales</taxon>
        <taxon>Aspergillaceae</taxon>
        <taxon>Aspergillus</taxon>
        <taxon>Aspergillus subgen. Nidulantes</taxon>
    </lineage>
</organism>
<dbReference type="Proteomes" id="UP001610335">
    <property type="component" value="Unassembled WGS sequence"/>
</dbReference>
<gene>
    <name evidence="1" type="ORF">BDW59DRAFT_153221</name>
</gene>
<sequence length="62" mass="7168">MSYSTTLTAFYPGEFSCERTLFNVGYATDATEGSYGNLQEYVISRTRVDGREVEVKTWNIRW</sequence>
<keyword evidence="2" id="KW-1185">Reference proteome</keyword>
<evidence type="ECO:0000313" key="1">
    <source>
        <dbReference type="EMBL" id="KAL2816416.1"/>
    </source>
</evidence>
<evidence type="ECO:0000313" key="2">
    <source>
        <dbReference type="Proteomes" id="UP001610335"/>
    </source>
</evidence>
<accession>A0ABR4HLX9</accession>
<protein>
    <recommendedName>
        <fullName evidence="3">Lipocalin-like domain-containing protein</fullName>
    </recommendedName>
</protein>
<dbReference type="EMBL" id="JBFXLS010000101">
    <property type="protein sequence ID" value="KAL2816416.1"/>
    <property type="molecule type" value="Genomic_DNA"/>
</dbReference>
<evidence type="ECO:0008006" key="3">
    <source>
        <dbReference type="Google" id="ProtNLM"/>
    </source>
</evidence>
<comment type="caution">
    <text evidence="1">The sequence shown here is derived from an EMBL/GenBank/DDBJ whole genome shotgun (WGS) entry which is preliminary data.</text>
</comment>